<keyword evidence="12 14" id="KW-0067">ATP-binding</keyword>
<dbReference type="Gene3D" id="3.40.50.300">
    <property type="entry name" value="P-loop containing nucleotide triphosphate hydrolases"/>
    <property type="match status" value="1"/>
</dbReference>
<dbReference type="PIRSF" id="PIRSF006135">
    <property type="entry name" value="CobU"/>
    <property type="match status" value="1"/>
</dbReference>
<evidence type="ECO:0000256" key="5">
    <source>
        <dbReference type="ARBA" id="ARBA00004692"/>
    </source>
</evidence>
<comment type="catalytic activity">
    <reaction evidence="1 14">
        <text>adenosylcob(III)inamide + ATP = adenosylcob(III)inamide phosphate + ADP + H(+)</text>
        <dbReference type="Rhea" id="RHEA:15769"/>
        <dbReference type="ChEBI" id="CHEBI:2480"/>
        <dbReference type="ChEBI" id="CHEBI:15378"/>
        <dbReference type="ChEBI" id="CHEBI:30616"/>
        <dbReference type="ChEBI" id="CHEBI:58502"/>
        <dbReference type="ChEBI" id="CHEBI:456216"/>
        <dbReference type="EC" id="2.7.1.156"/>
    </reaction>
</comment>
<comment type="function">
    <text evidence="4 14">Catalyzes ATP-dependent phosphorylation of adenosylcobinamide and addition of GMP to adenosylcobinamide phosphate.</text>
</comment>
<dbReference type="GO" id="GO:0043752">
    <property type="term" value="F:adenosylcobinamide kinase activity"/>
    <property type="evidence" value="ECO:0007669"/>
    <property type="project" value="UniProtKB-EC"/>
</dbReference>
<comment type="similarity">
    <text evidence="7 14">Belongs to the CobU/CobP family.</text>
</comment>
<reference evidence="15 16" key="1">
    <citation type="journal article" date="2022" name="Environ. Microbiol. Rep.">
        <title>Eco-phylogenetic analyses reveal divergent evolution of vitamin B12 metabolism in the marine bacterial family 'Psychromonadaceae'.</title>
        <authorList>
            <person name="Jin X."/>
            <person name="Yang Y."/>
            <person name="Cao H."/>
            <person name="Gao B."/>
            <person name="Zhao Z."/>
        </authorList>
    </citation>
    <scope>NUCLEOTIDE SEQUENCE [LARGE SCALE GENOMIC DNA]</scope>
    <source>
        <strain evidence="15 16">MKS20</strain>
    </source>
</reference>
<evidence type="ECO:0000313" key="15">
    <source>
        <dbReference type="EMBL" id="MCE2593225.1"/>
    </source>
</evidence>
<dbReference type="InterPro" id="IPR003203">
    <property type="entry name" value="CobU/CobP"/>
</dbReference>
<protein>
    <recommendedName>
        <fullName evidence="14">Bifunctional adenosylcobalamin biosynthesis protein</fullName>
        <ecNumber evidence="14">2.7.1.156</ecNumber>
        <ecNumber evidence="14">2.7.7.62</ecNumber>
    </recommendedName>
</protein>
<evidence type="ECO:0000256" key="4">
    <source>
        <dbReference type="ARBA" id="ARBA00003889"/>
    </source>
</evidence>
<comment type="caution">
    <text evidence="15">The sequence shown here is derived from an EMBL/GenBank/DDBJ whole genome shotgun (WGS) entry which is preliminary data.</text>
</comment>
<dbReference type="RefSeq" id="WP_233050847.1">
    <property type="nucleotide sequence ID" value="NZ_JAIMJA010000001.1"/>
</dbReference>
<dbReference type="GO" id="GO:0008820">
    <property type="term" value="F:cobinamide phosphate guanylyltransferase activity"/>
    <property type="evidence" value="ECO:0007669"/>
    <property type="project" value="UniProtKB-EC"/>
</dbReference>
<evidence type="ECO:0000256" key="10">
    <source>
        <dbReference type="ARBA" id="ARBA00022741"/>
    </source>
</evidence>
<name>A0ABS8W741_9GAMM</name>
<comment type="pathway">
    <text evidence="6 14">Cofactor biosynthesis; adenosylcobalamin biosynthesis; adenosylcobalamin from cob(II)yrinate a,c-diamide: step 5/7.</text>
</comment>
<keyword evidence="10 14" id="KW-0547">Nucleotide-binding</keyword>
<dbReference type="Proteomes" id="UP001201273">
    <property type="component" value="Unassembled WGS sequence"/>
</dbReference>
<keyword evidence="16" id="KW-1185">Reference proteome</keyword>
<evidence type="ECO:0000313" key="16">
    <source>
        <dbReference type="Proteomes" id="UP001201273"/>
    </source>
</evidence>
<keyword evidence="13 14" id="KW-0342">GTP-binding</keyword>
<dbReference type="EMBL" id="JAIMJA010000001">
    <property type="protein sequence ID" value="MCE2593225.1"/>
    <property type="molecule type" value="Genomic_DNA"/>
</dbReference>
<evidence type="ECO:0000256" key="3">
    <source>
        <dbReference type="ARBA" id="ARBA00001522"/>
    </source>
</evidence>
<comment type="catalytic activity">
    <reaction evidence="3">
        <text>adenosylcob(III)inamide + GTP = adenosylcob(III)inamide phosphate + GDP + H(+)</text>
        <dbReference type="Rhea" id="RHEA:15765"/>
        <dbReference type="ChEBI" id="CHEBI:2480"/>
        <dbReference type="ChEBI" id="CHEBI:15378"/>
        <dbReference type="ChEBI" id="CHEBI:37565"/>
        <dbReference type="ChEBI" id="CHEBI:58189"/>
        <dbReference type="ChEBI" id="CHEBI:58502"/>
        <dbReference type="EC" id="2.7.1.156"/>
    </reaction>
</comment>
<keyword evidence="8 14" id="KW-0169">Cobalamin biosynthesis</keyword>
<dbReference type="CDD" id="cd00544">
    <property type="entry name" value="CobU"/>
    <property type="match status" value="1"/>
</dbReference>
<keyword evidence="15" id="KW-0548">Nucleotidyltransferase</keyword>
<evidence type="ECO:0000256" key="7">
    <source>
        <dbReference type="ARBA" id="ARBA00007490"/>
    </source>
</evidence>
<evidence type="ECO:0000256" key="6">
    <source>
        <dbReference type="ARBA" id="ARBA00005159"/>
    </source>
</evidence>
<dbReference type="Pfam" id="PF02283">
    <property type="entry name" value="CobU"/>
    <property type="match status" value="1"/>
</dbReference>
<evidence type="ECO:0000256" key="1">
    <source>
        <dbReference type="ARBA" id="ARBA00000312"/>
    </source>
</evidence>
<dbReference type="PANTHER" id="PTHR34848">
    <property type="match status" value="1"/>
</dbReference>
<evidence type="ECO:0000256" key="13">
    <source>
        <dbReference type="ARBA" id="ARBA00023134"/>
    </source>
</evidence>
<accession>A0ABS8W741</accession>
<dbReference type="NCBIfam" id="NF004469">
    <property type="entry name" value="PRK05800.1"/>
    <property type="match status" value="1"/>
</dbReference>
<comment type="catalytic activity">
    <reaction evidence="2 14">
        <text>adenosylcob(III)inamide phosphate + GTP + H(+) = adenosylcob(III)inamide-GDP + diphosphate</text>
        <dbReference type="Rhea" id="RHEA:22712"/>
        <dbReference type="ChEBI" id="CHEBI:15378"/>
        <dbReference type="ChEBI" id="CHEBI:33019"/>
        <dbReference type="ChEBI" id="CHEBI:37565"/>
        <dbReference type="ChEBI" id="CHEBI:58502"/>
        <dbReference type="ChEBI" id="CHEBI:60487"/>
        <dbReference type="EC" id="2.7.7.62"/>
    </reaction>
</comment>
<keyword evidence="9 14" id="KW-0808">Transferase</keyword>
<dbReference type="SUPFAM" id="SSF52540">
    <property type="entry name" value="P-loop containing nucleoside triphosphate hydrolases"/>
    <property type="match status" value="1"/>
</dbReference>
<dbReference type="PANTHER" id="PTHR34848:SF1">
    <property type="entry name" value="BIFUNCTIONAL ADENOSYLCOBALAMIN BIOSYNTHESIS PROTEIN COBU"/>
    <property type="match status" value="1"/>
</dbReference>
<proteinExistence type="inferred from homology"/>
<keyword evidence="11 14" id="KW-0418">Kinase</keyword>
<evidence type="ECO:0000256" key="12">
    <source>
        <dbReference type="ARBA" id="ARBA00022840"/>
    </source>
</evidence>
<sequence length="177" mass="19934">MIRFILGGARSGKSSYGEQLALQSSYTVSVVATAQIWDNEMRERIARHQQTRPANWQTLEVPHDLGDAIIKHSQADTCLLVDCLTLWVTNELLRYDIDKANTQLTAHWQQQKQQFLLALKQAPGDIILVSNEVGTGIVPMGAINRRFVDETGWLHQAIAEIADEVYWVVAGLPQRIK</sequence>
<dbReference type="InterPro" id="IPR027417">
    <property type="entry name" value="P-loop_NTPase"/>
</dbReference>
<dbReference type="EC" id="2.7.7.62" evidence="14"/>
<evidence type="ECO:0000256" key="8">
    <source>
        <dbReference type="ARBA" id="ARBA00022573"/>
    </source>
</evidence>
<evidence type="ECO:0000256" key="11">
    <source>
        <dbReference type="ARBA" id="ARBA00022777"/>
    </source>
</evidence>
<evidence type="ECO:0000256" key="14">
    <source>
        <dbReference type="PIRNR" id="PIRNR006135"/>
    </source>
</evidence>
<evidence type="ECO:0000256" key="9">
    <source>
        <dbReference type="ARBA" id="ARBA00022679"/>
    </source>
</evidence>
<comment type="pathway">
    <text evidence="5 14">Cofactor biosynthesis; adenosylcobalamin biosynthesis; adenosylcobalamin from cob(II)yrinate a,c-diamide: step 6/7.</text>
</comment>
<dbReference type="EC" id="2.7.1.156" evidence="14"/>
<organism evidence="15 16">
    <name type="scientific">Motilimonas cestriensis</name>
    <dbReference type="NCBI Taxonomy" id="2742685"/>
    <lineage>
        <taxon>Bacteria</taxon>
        <taxon>Pseudomonadati</taxon>
        <taxon>Pseudomonadota</taxon>
        <taxon>Gammaproteobacteria</taxon>
        <taxon>Alteromonadales</taxon>
        <taxon>Alteromonadales genera incertae sedis</taxon>
        <taxon>Motilimonas</taxon>
    </lineage>
</organism>
<evidence type="ECO:0000256" key="2">
    <source>
        <dbReference type="ARBA" id="ARBA00000711"/>
    </source>
</evidence>
<gene>
    <name evidence="15" type="primary">cobU</name>
    <name evidence="15" type="ORF">K6Y31_00120</name>
</gene>